<name>A0ABM8XGU1_9BURK</name>
<feature type="compositionally biased region" description="Low complexity" evidence="1">
    <location>
        <begin position="84"/>
        <end position="93"/>
    </location>
</feature>
<dbReference type="RefSeq" id="WP_224043369.1">
    <property type="nucleotide sequence ID" value="NZ_CAJZAH010000004.1"/>
</dbReference>
<dbReference type="InterPro" id="IPR012347">
    <property type="entry name" value="Ferritin-like"/>
</dbReference>
<evidence type="ECO:0008006" key="4">
    <source>
        <dbReference type="Google" id="ProtNLM"/>
    </source>
</evidence>
<evidence type="ECO:0000313" key="3">
    <source>
        <dbReference type="Proteomes" id="UP000721236"/>
    </source>
</evidence>
<dbReference type="CDD" id="cd00657">
    <property type="entry name" value="Ferritin_like"/>
    <property type="match status" value="1"/>
</dbReference>
<dbReference type="EMBL" id="CAJZAH010000004">
    <property type="protein sequence ID" value="CAG9179388.1"/>
    <property type="molecule type" value="Genomic_DNA"/>
</dbReference>
<gene>
    <name evidence="2" type="ORF">LMG21510_03763</name>
</gene>
<dbReference type="Proteomes" id="UP000721236">
    <property type="component" value="Unassembled WGS sequence"/>
</dbReference>
<keyword evidence="3" id="KW-1185">Reference proteome</keyword>
<feature type="region of interest" description="Disordered" evidence="1">
    <location>
        <begin position="84"/>
        <end position="122"/>
    </location>
</feature>
<feature type="compositionally biased region" description="Low complexity" evidence="1">
    <location>
        <begin position="101"/>
        <end position="121"/>
    </location>
</feature>
<dbReference type="SUPFAM" id="SSF47240">
    <property type="entry name" value="Ferritin-like"/>
    <property type="match status" value="1"/>
</dbReference>
<proteinExistence type="predicted"/>
<accession>A0ABM8XGU1</accession>
<protein>
    <recommendedName>
        <fullName evidence="4">Ferritin-like domain-containing protein</fullName>
    </recommendedName>
</protein>
<evidence type="ECO:0000256" key="1">
    <source>
        <dbReference type="SAM" id="MobiDB-lite"/>
    </source>
</evidence>
<reference evidence="2 3" key="1">
    <citation type="submission" date="2021-08" db="EMBL/GenBank/DDBJ databases">
        <authorList>
            <person name="Peeters C."/>
        </authorList>
    </citation>
    <scope>NUCLEOTIDE SEQUENCE [LARGE SCALE GENOMIC DNA]</scope>
    <source>
        <strain evidence="2 3">LMG 21510</strain>
    </source>
</reference>
<dbReference type="InterPro" id="IPR009078">
    <property type="entry name" value="Ferritin-like_SF"/>
</dbReference>
<comment type="caution">
    <text evidence="2">The sequence shown here is derived from an EMBL/GenBank/DDBJ whole genome shotgun (WGS) entry which is preliminary data.</text>
</comment>
<evidence type="ECO:0000313" key="2">
    <source>
        <dbReference type="EMBL" id="CAG9179388.1"/>
    </source>
</evidence>
<dbReference type="Gene3D" id="1.20.1260.10">
    <property type="match status" value="1"/>
</dbReference>
<organism evidence="2 3">
    <name type="scientific">Cupriavidus respiraculi</name>
    <dbReference type="NCBI Taxonomy" id="195930"/>
    <lineage>
        <taxon>Bacteria</taxon>
        <taxon>Pseudomonadati</taxon>
        <taxon>Pseudomonadota</taxon>
        <taxon>Betaproteobacteria</taxon>
        <taxon>Burkholderiales</taxon>
        <taxon>Burkholderiaceae</taxon>
        <taxon>Cupriavidus</taxon>
    </lineage>
</organism>
<sequence>MQPTTHMGTNRTGIQMSPIDSEKMQRYSEAMGTDSPVMGDGMGAGMTPMADGAGGTAPVGVATAGTVPADMGLNGGAATAAPMAGTPDPLATGPAGGAAGSGTASPATAATGTAGADLPPTRMAATGMAPTGVAVIDVANPQDLPAATMRGEYVDEAERIGSIPLPGTVKGVVSTMMDKLSGDRPEVLIDKLGERLAFERTGTRLYDAMITKCQRLETAEVDPDMMVMLQRIRDEEAQHMALVDSAIRSIGGDPTAMTPCADVAAVATMGVLQVVNDPRTSLPQCLNALLIAELTDNAGWELLIKLARASGHTDMATTFAQALADEEQHMMTVKGWLQRAVVTEAT</sequence>